<evidence type="ECO:0000313" key="2">
    <source>
        <dbReference type="Proteomes" id="UP000799424"/>
    </source>
</evidence>
<gene>
    <name evidence="1" type="ORF">CC86DRAFT_409758</name>
</gene>
<accession>A0A6A6ZRN1</accession>
<name>A0A6A6ZRN1_9PLEO</name>
<dbReference type="EMBL" id="MU006233">
    <property type="protein sequence ID" value="KAF2822987.1"/>
    <property type="molecule type" value="Genomic_DNA"/>
</dbReference>
<dbReference type="AlphaFoldDB" id="A0A6A6ZRN1"/>
<keyword evidence="2" id="KW-1185">Reference proteome</keyword>
<organism evidence="1 2">
    <name type="scientific">Ophiobolus disseminans</name>
    <dbReference type="NCBI Taxonomy" id="1469910"/>
    <lineage>
        <taxon>Eukaryota</taxon>
        <taxon>Fungi</taxon>
        <taxon>Dikarya</taxon>
        <taxon>Ascomycota</taxon>
        <taxon>Pezizomycotina</taxon>
        <taxon>Dothideomycetes</taxon>
        <taxon>Pleosporomycetidae</taxon>
        <taxon>Pleosporales</taxon>
        <taxon>Pleosporineae</taxon>
        <taxon>Phaeosphaeriaceae</taxon>
        <taxon>Ophiobolus</taxon>
    </lineage>
</organism>
<reference evidence="1" key="1">
    <citation type="journal article" date="2020" name="Stud. Mycol.">
        <title>101 Dothideomycetes genomes: a test case for predicting lifestyles and emergence of pathogens.</title>
        <authorList>
            <person name="Haridas S."/>
            <person name="Albert R."/>
            <person name="Binder M."/>
            <person name="Bloem J."/>
            <person name="Labutti K."/>
            <person name="Salamov A."/>
            <person name="Andreopoulos B."/>
            <person name="Baker S."/>
            <person name="Barry K."/>
            <person name="Bills G."/>
            <person name="Bluhm B."/>
            <person name="Cannon C."/>
            <person name="Castanera R."/>
            <person name="Culley D."/>
            <person name="Daum C."/>
            <person name="Ezra D."/>
            <person name="Gonzalez J."/>
            <person name="Henrissat B."/>
            <person name="Kuo A."/>
            <person name="Liang C."/>
            <person name="Lipzen A."/>
            <person name="Lutzoni F."/>
            <person name="Magnuson J."/>
            <person name="Mondo S."/>
            <person name="Nolan M."/>
            <person name="Ohm R."/>
            <person name="Pangilinan J."/>
            <person name="Park H.-J."/>
            <person name="Ramirez L."/>
            <person name="Alfaro M."/>
            <person name="Sun H."/>
            <person name="Tritt A."/>
            <person name="Yoshinaga Y."/>
            <person name="Zwiers L.-H."/>
            <person name="Turgeon B."/>
            <person name="Goodwin S."/>
            <person name="Spatafora J."/>
            <person name="Crous P."/>
            <person name="Grigoriev I."/>
        </authorList>
    </citation>
    <scope>NUCLEOTIDE SEQUENCE</scope>
    <source>
        <strain evidence="1">CBS 113818</strain>
    </source>
</reference>
<sequence>MPASSCTSTGVAASFVDASAPALPPPGSQHLDFAHNHQRSASRSNPIQALCRHVMLPYMEFARGNSSIALLAEPLAQRPELARKVHGLTMSPQNGDILVDKAVMTASLQIGLPISLQDSRDYVNEMEVAKQILHMLGNLKDLQITSLSGDYNLTADQMDNEE</sequence>
<evidence type="ECO:0000313" key="1">
    <source>
        <dbReference type="EMBL" id="KAF2822987.1"/>
    </source>
</evidence>
<protein>
    <submittedName>
        <fullName evidence="1">Uncharacterized protein</fullName>
    </submittedName>
</protein>
<dbReference type="Proteomes" id="UP000799424">
    <property type="component" value="Unassembled WGS sequence"/>
</dbReference>
<proteinExistence type="predicted"/>